<sequence>MTDKPICRAEHINHVCIAVKDIDATLTFYETLFGASSSGVEEIEDQGVRAALVRIGGSQLEFIQPTDESGGVARFIESRGETVHHICFEVDDLQAKLKVLDEQGIRLIDKEPRKGLSGMIGFIHPASTGGILYELVDRGTAQR</sequence>
<comment type="similarity">
    <text evidence="1">Belongs to the methylmalonyl-CoA epimerase family.</text>
</comment>
<dbReference type="InterPro" id="IPR037523">
    <property type="entry name" value="VOC_core"/>
</dbReference>
<dbReference type="PANTHER" id="PTHR43048">
    <property type="entry name" value="METHYLMALONYL-COA EPIMERASE"/>
    <property type="match status" value="1"/>
</dbReference>
<dbReference type="NCBIfam" id="TIGR03081">
    <property type="entry name" value="metmalonyl_epim"/>
    <property type="match status" value="1"/>
</dbReference>
<evidence type="ECO:0000259" key="3">
    <source>
        <dbReference type="PROSITE" id="PS51819"/>
    </source>
</evidence>
<dbReference type="Gene3D" id="3.10.180.10">
    <property type="entry name" value="2,3-Dihydroxybiphenyl 1,2-Dioxygenase, domain 1"/>
    <property type="match status" value="1"/>
</dbReference>
<dbReference type="InterPro" id="IPR029068">
    <property type="entry name" value="Glyas_Bleomycin-R_OHBP_Dase"/>
</dbReference>
<proteinExistence type="inferred from homology"/>
<dbReference type="PROSITE" id="PS51819">
    <property type="entry name" value="VOC"/>
    <property type="match status" value="1"/>
</dbReference>
<evidence type="ECO:0000256" key="2">
    <source>
        <dbReference type="ARBA" id="ARBA00022723"/>
    </source>
</evidence>
<organism evidence="4">
    <name type="scientific">marine metagenome</name>
    <dbReference type="NCBI Taxonomy" id="408172"/>
    <lineage>
        <taxon>unclassified sequences</taxon>
        <taxon>metagenomes</taxon>
        <taxon>ecological metagenomes</taxon>
    </lineage>
</organism>
<dbReference type="GO" id="GO:0046491">
    <property type="term" value="P:L-methylmalonyl-CoA metabolic process"/>
    <property type="evidence" value="ECO:0007669"/>
    <property type="project" value="TreeGrafter"/>
</dbReference>
<dbReference type="EMBL" id="UINC01030087">
    <property type="protein sequence ID" value="SVB13904.1"/>
    <property type="molecule type" value="Genomic_DNA"/>
</dbReference>
<evidence type="ECO:0000313" key="4">
    <source>
        <dbReference type="EMBL" id="SVB13904.1"/>
    </source>
</evidence>
<feature type="domain" description="VOC" evidence="3">
    <location>
        <begin position="11"/>
        <end position="138"/>
    </location>
</feature>
<dbReference type="CDD" id="cd07249">
    <property type="entry name" value="MMCE"/>
    <property type="match status" value="1"/>
</dbReference>
<dbReference type="InterPro" id="IPR051785">
    <property type="entry name" value="MMCE/EMCE_epimerase"/>
</dbReference>
<gene>
    <name evidence="4" type="ORF">METZ01_LOCUS166758</name>
</gene>
<dbReference type="SUPFAM" id="SSF54593">
    <property type="entry name" value="Glyoxalase/Bleomycin resistance protein/Dihydroxybiphenyl dioxygenase"/>
    <property type="match status" value="1"/>
</dbReference>
<dbReference type="GO" id="GO:0004493">
    <property type="term" value="F:methylmalonyl-CoA epimerase activity"/>
    <property type="evidence" value="ECO:0007669"/>
    <property type="project" value="TreeGrafter"/>
</dbReference>
<accession>A0A382BJP4</accession>
<name>A0A382BJP4_9ZZZZ</name>
<dbReference type="PANTHER" id="PTHR43048:SF3">
    <property type="entry name" value="METHYLMALONYL-COA EPIMERASE, MITOCHONDRIAL"/>
    <property type="match status" value="1"/>
</dbReference>
<dbReference type="InterPro" id="IPR017515">
    <property type="entry name" value="MeMalonyl-CoA_epimerase"/>
</dbReference>
<keyword evidence="2" id="KW-0479">Metal-binding</keyword>
<dbReference type="GO" id="GO:0046872">
    <property type="term" value="F:metal ion binding"/>
    <property type="evidence" value="ECO:0007669"/>
    <property type="project" value="UniProtKB-KW"/>
</dbReference>
<dbReference type="Pfam" id="PF13669">
    <property type="entry name" value="Glyoxalase_4"/>
    <property type="match status" value="1"/>
</dbReference>
<reference evidence="4" key="1">
    <citation type="submission" date="2018-05" db="EMBL/GenBank/DDBJ databases">
        <authorList>
            <person name="Lanie J.A."/>
            <person name="Ng W.-L."/>
            <person name="Kazmierczak K.M."/>
            <person name="Andrzejewski T.M."/>
            <person name="Davidsen T.M."/>
            <person name="Wayne K.J."/>
            <person name="Tettelin H."/>
            <person name="Glass J.I."/>
            <person name="Rusch D."/>
            <person name="Podicherti R."/>
            <person name="Tsui H.-C.T."/>
            <person name="Winkler M.E."/>
        </authorList>
    </citation>
    <scope>NUCLEOTIDE SEQUENCE</scope>
</reference>
<dbReference type="AlphaFoldDB" id="A0A382BJP4"/>
<protein>
    <recommendedName>
        <fullName evidence="3">VOC domain-containing protein</fullName>
    </recommendedName>
</protein>
<evidence type="ECO:0000256" key="1">
    <source>
        <dbReference type="ARBA" id="ARBA00009308"/>
    </source>
</evidence>